<proteinExistence type="predicted"/>
<sequence length="77" mass="8654">MGACVSTPERCVGGGLHSSKKKKKLSRKRKKAIKRRVSSRLSDHSLDNLDKSATLDRSFNNPTFHDKKDEHSIRCSS</sequence>
<dbReference type="Proteomes" id="UP001060215">
    <property type="component" value="Chromosome 12"/>
</dbReference>
<dbReference type="EMBL" id="CM045769">
    <property type="protein sequence ID" value="KAI7996018.1"/>
    <property type="molecule type" value="Genomic_DNA"/>
</dbReference>
<name>A0ACC0G5X8_9ERIC</name>
<evidence type="ECO:0000313" key="1">
    <source>
        <dbReference type="EMBL" id="KAI7996018.1"/>
    </source>
</evidence>
<protein>
    <submittedName>
        <fullName evidence="1">Uncharacterized protein</fullName>
    </submittedName>
</protein>
<reference evidence="1 2" key="1">
    <citation type="journal article" date="2022" name="Plant J.">
        <title>Chromosome-level genome of Camellia lanceoleosa provides a valuable resource for understanding genome evolution and self-incompatibility.</title>
        <authorList>
            <person name="Gong W."/>
            <person name="Xiao S."/>
            <person name="Wang L."/>
            <person name="Liao Z."/>
            <person name="Chang Y."/>
            <person name="Mo W."/>
            <person name="Hu G."/>
            <person name="Li W."/>
            <person name="Zhao G."/>
            <person name="Zhu H."/>
            <person name="Hu X."/>
            <person name="Ji K."/>
            <person name="Xiang X."/>
            <person name="Song Q."/>
            <person name="Yuan D."/>
            <person name="Jin S."/>
            <person name="Zhang L."/>
        </authorList>
    </citation>
    <scope>NUCLEOTIDE SEQUENCE [LARGE SCALE GENOMIC DNA]</scope>
    <source>
        <strain evidence="1">SQ_2022a</strain>
    </source>
</reference>
<accession>A0ACC0G5X8</accession>
<gene>
    <name evidence="1" type="ORF">LOK49_LG11G01313</name>
</gene>
<keyword evidence="2" id="KW-1185">Reference proteome</keyword>
<comment type="caution">
    <text evidence="1">The sequence shown here is derived from an EMBL/GenBank/DDBJ whole genome shotgun (WGS) entry which is preliminary data.</text>
</comment>
<organism evidence="1 2">
    <name type="scientific">Camellia lanceoleosa</name>
    <dbReference type="NCBI Taxonomy" id="1840588"/>
    <lineage>
        <taxon>Eukaryota</taxon>
        <taxon>Viridiplantae</taxon>
        <taxon>Streptophyta</taxon>
        <taxon>Embryophyta</taxon>
        <taxon>Tracheophyta</taxon>
        <taxon>Spermatophyta</taxon>
        <taxon>Magnoliopsida</taxon>
        <taxon>eudicotyledons</taxon>
        <taxon>Gunneridae</taxon>
        <taxon>Pentapetalae</taxon>
        <taxon>asterids</taxon>
        <taxon>Ericales</taxon>
        <taxon>Theaceae</taxon>
        <taxon>Camellia</taxon>
    </lineage>
</organism>
<evidence type="ECO:0000313" key="2">
    <source>
        <dbReference type="Proteomes" id="UP001060215"/>
    </source>
</evidence>